<keyword evidence="2" id="KW-1185">Reference proteome</keyword>
<evidence type="ECO:0000313" key="1">
    <source>
        <dbReference type="EMBL" id="KAH0542458.1"/>
    </source>
</evidence>
<dbReference type="EMBL" id="JAGHQL010000053">
    <property type="protein sequence ID" value="KAH0542458.1"/>
    <property type="molecule type" value="Genomic_DNA"/>
</dbReference>
<comment type="caution">
    <text evidence="1">The sequence shown here is derived from an EMBL/GenBank/DDBJ whole genome shotgun (WGS) entry which is preliminary data.</text>
</comment>
<name>A0A9P8IDU8_9PEZI</name>
<accession>A0A9P8IDU8</accession>
<dbReference type="AlphaFoldDB" id="A0A9P8IDU8"/>
<sequence length="557" mass="62917">MAHILRCRTPMETPIKGLVIPVLVNLVVTQIYPETLVTRDLPQQDLEDLEILGEINEALTHEYRTILHCIFIYFHSCIPNPTKPGLPSFADSISSEFQNFAFHGLEDSQRDQILENAAGSFSCMKTGKISAKEVGHHWEAILEKVNRRVRERYDIGLFSCFSILRKGKKPDTHNFDNGMTERLERVFDFCFAYVRAGILDRHLPLFKFWYGKMGGNYDTCIRGSTAVTCAWNDVFRSATIIFIGFRVLPPINAHQVFYTSLGKLQMHDGIASDERDCMELYRSETKKMLEVGLVDILEDIKLDVPNTKPHLGLFSAVIPSSATTDPICYLWVPGDSVLAKDVSGGGSYGPHRGLAQKETVDPPEQLNISQNLLLCGLVLLRRCRSRDTLAMHNLANRDPALWNSIYQSLRSSDAWDEVTSSFRAQDFPNLTKRDIMEEVCCVMERISDPNTPVSGHLSWQQRLQLICLVFDMKAGSEPFDKWPEWGVNDLDELALTLSGSPLFEGNVNIKGNTVATWLETLKSLVAVRTLAFMTMIVDRENWGKMKDGELDSRSGKV</sequence>
<evidence type="ECO:0000313" key="2">
    <source>
        <dbReference type="Proteomes" id="UP000698800"/>
    </source>
</evidence>
<dbReference type="Proteomes" id="UP000698800">
    <property type="component" value="Unassembled WGS sequence"/>
</dbReference>
<dbReference type="OrthoDB" id="10539572at2759"/>
<proteinExistence type="predicted"/>
<gene>
    <name evidence="1" type="ORF">FGG08_003129</name>
</gene>
<organism evidence="1 2">
    <name type="scientific">Glutinoglossum americanum</name>
    <dbReference type="NCBI Taxonomy" id="1670608"/>
    <lineage>
        <taxon>Eukaryota</taxon>
        <taxon>Fungi</taxon>
        <taxon>Dikarya</taxon>
        <taxon>Ascomycota</taxon>
        <taxon>Pezizomycotina</taxon>
        <taxon>Geoglossomycetes</taxon>
        <taxon>Geoglossales</taxon>
        <taxon>Geoglossaceae</taxon>
        <taxon>Glutinoglossum</taxon>
    </lineage>
</organism>
<protein>
    <submittedName>
        <fullName evidence="1">Uncharacterized protein</fullName>
    </submittedName>
</protein>
<reference evidence="1" key="1">
    <citation type="submission" date="2021-03" db="EMBL/GenBank/DDBJ databases">
        <title>Comparative genomics and phylogenomic investigation of the class Geoglossomycetes provide insights into ecological specialization and systematics.</title>
        <authorList>
            <person name="Melie T."/>
            <person name="Pirro S."/>
            <person name="Miller A.N."/>
            <person name="Quandt A."/>
        </authorList>
    </citation>
    <scope>NUCLEOTIDE SEQUENCE</scope>
    <source>
        <strain evidence="1">GBOQ0MN5Z8</strain>
    </source>
</reference>